<reference evidence="1 2" key="1">
    <citation type="submission" date="2018-07" db="EMBL/GenBank/DDBJ databases">
        <title>Genomic Encyclopedia of Type Strains, Phase III (KMG-III): the genomes of soil and plant-associated and newly described type strains.</title>
        <authorList>
            <person name="Whitman W."/>
        </authorList>
    </citation>
    <scope>NUCLEOTIDE SEQUENCE [LARGE SCALE GENOMIC DNA]</scope>
    <source>
        <strain evidence="1 2">CECT 7946</strain>
    </source>
</reference>
<organism evidence="1 2">
    <name type="scientific">Winogradskyella eximia</name>
    <dbReference type="NCBI Taxonomy" id="262006"/>
    <lineage>
        <taxon>Bacteria</taxon>
        <taxon>Pseudomonadati</taxon>
        <taxon>Bacteroidota</taxon>
        <taxon>Flavobacteriia</taxon>
        <taxon>Flavobacteriales</taxon>
        <taxon>Flavobacteriaceae</taxon>
        <taxon>Winogradskyella</taxon>
    </lineage>
</organism>
<comment type="caution">
    <text evidence="1">The sequence shown here is derived from an EMBL/GenBank/DDBJ whole genome shotgun (WGS) entry which is preliminary data.</text>
</comment>
<accession>A0A3D9HAY4</accession>
<keyword evidence="2" id="KW-1185">Reference proteome</keyword>
<name>A0A3D9HAY4_9FLAO</name>
<gene>
    <name evidence="1" type="ORF">DFQ10_101121</name>
</gene>
<keyword evidence="1" id="KW-0378">Hydrolase</keyword>
<protein>
    <submittedName>
        <fullName evidence="1">Carboxypeptidase-like protein</fullName>
    </submittedName>
</protein>
<evidence type="ECO:0000313" key="1">
    <source>
        <dbReference type="EMBL" id="RED46351.1"/>
    </source>
</evidence>
<dbReference type="OrthoDB" id="1433475at2"/>
<dbReference type="AlphaFoldDB" id="A0A3D9HAY4"/>
<dbReference type="Proteomes" id="UP000256980">
    <property type="component" value="Unassembled WGS sequence"/>
</dbReference>
<dbReference type="RefSeq" id="WP_115815492.1">
    <property type="nucleotide sequence ID" value="NZ_QRDV01000001.1"/>
</dbReference>
<keyword evidence="1" id="KW-0645">Protease</keyword>
<dbReference type="InterPro" id="IPR008969">
    <property type="entry name" value="CarboxyPept-like_regulatory"/>
</dbReference>
<keyword evidence="1" id="KW-0121">Carboxypeptidase</keyword>
<sequence>MRQLTLIFVLFFIGNTVFSQTITGKIVDTSDNPIPYVTLQIGPNYGVITNEEGVFTLETDNFSDSDTVSISCLGYKSLDFQLSNFTKLTYVLEDSISELSEVFITNKLLSIEEILENVRANVSKNYATAGKQTVFMRQSSNFKLKDFGFDVAKSSNFNKSTIKEINKNFEEMSKGIVNSSSNQFEDTLLDLLHTADSTQSHIIKATKLVNIDKDLSTGAVNGKMIKSVLNVLDSSATYKLKTGLFTIEDSLKVGKVFKDETNSKTGKTSTINNTVANIIKNNSLSENSKLEFIFGDKGYDYSIDGISYINEDATYNISFKPNKRSAKYEGKMYVNTSDFAVVKLEYQFAEDRSGQKVNMKFLLGIKFEENAYRSTVIFKKNENNIYDLYFISQENGNYVYLNRSLKFIRNNTAAQKDKQYLKLDIMIEQDFKAKSELFFIDHNPLANVSDFEVTEEYPITFLSKYDASIWKNYSVLSPVQDIINYKTD</sequence>
<dbReference type="EMBL" id="QRDV01000001">
    <property type="protein sequence ID" value="RED46351.1"/>
    <property type="molecule type" value="Genomic_DNA"/>
</dbReference>
<dbReference type="GO" id="GO:0004180">
    <property type="term" value="F:carboxypeptidase activity"/>
    <property type="evidence" value="ECO:0007669"/>
    <property type="project" value="UniProtKB-KW"/>
</dbReference>
<evidence type="ECO:0000313" key="2">
    <source>
        <dbReference type="Proteomes" id="UP000256980"/>
    </source>
</evidence>
<proteinExistence type="predicted"/>
<dbReference type="SUPFAM" id="SSF49464">
    <property type="entry name" value="Carboxypeptidase regulatory domain-like"/>
    <property type="match status" value="1"/>
</dbReference>